<reference evidence="2 4" key="1">
    <citation type="submission" date="2023-11" db="EMBL/GenBank/DDBJ databases">
        <authorList>
            <person name="Hedman E."/>
            <person name="Englund M."/>
            <person name="Stromberg M."/>
            <person name="Nyberg Akerstrom W."/>
            <person name="Nylinder S."/>
            <person name="Jareborg N."/>
            <person name="Kallberg Y."/>
            <person name="Kronander E."/>
        </authorList>
    </citation>
    <scope>NUCLEOTIDE SEQUENCE [LARGE SCALE GENOMIC DNA]</scope>
</reference>
<evidence type="ECO:0000313" key="2">
    <source>
        <dbReference type="EMBL" id="CAK1585314.1"/>
    </source>
</evidence>
<feature type="region of interest" description="Disordered" evidence="1">
    <location>
        <begin position="388"/>
        <end position="452"/>
    </location>
</feature>
<feature type="compositionally biased region" description="Basic and acidic residues" evidence="1">
    <location>
        <begin position="398"/>
        <end position="410"/>
    </location>
</feature>
<gene>
    <name evidence="3" type="ORF">PARMNEM_LOCUS21807</name>
    <name evidence="2" type="ORF">PARMNEM_LOCUS6416</name>
</gene>
<feature type="compositionally biased region" description="Basic residues" evidence="1">
    <location>
        <begin position="411"/>
        <end position="426"/>
    </location>
</feature>
<dbReference type="EMBL" id="CAVLGL010000079">
    <property type="protein sequence ID" value="CAK1585314.1"/>
    <property type="molecule type" value="Genomic_DNA"/>
</dbReference>
<dbReference type="Proteomes" id="UP001314205">
    <property type="component" value="Unassembled WGS sequence"/>
</dbReference>
<keyword evidence="4" id="KW-1185">Reference proteome</keyword>
<sequence length="515" mass="60033">MDSDKDKSIDRSDGSDSEVIRICELELKQIEDRRITRVAKMEQANSGFTTRKSEVRSEKRKAREEDTNSEDDYVTVEKRRPKRLLRSISTGQGQKTTSKEIGSKYEVCVTSFKELPKQMALAKLLRSENIQNIETIKYKSPFKVLICFQSDNDAEKMISCKKFQDLEYKCQKTFETTVSYGLIRGVDLEFTEEDILAILKSDIKILAVRRLKRLDLNSKWVESETVRICFQGTILPPYVTAYEYNFKVENYTFPVTQCTGCWKFGHIIKACPTKKILCPKCGSTEHINCDLKTYRCLNCKGLHFVLDKSCPMYLKEKEIRITMSKENITYRKALQMIINKSQIEMSENLNMHSKNTFVNQEMTEQPTQVWENRGSRSYSQVVADAQVHNENNQEPASEEGKTPLETNKKERKEKKKQRQRKEKKKINMIENDIEFKEAEEESQKSTSDEEEMSEKTVDFKGLLLKIHSIWYSRKSYEDKVFAVFVAIFKVIKTFVSSLISGRKIYETVLNYMNHG</sequence>
<feature type="compositionally biased region" description="Basic and acidic residues" evidence="1">
    <location>
        <begin position="433"/>
        <end position="452"/>
    </location>
</feature>
<dbReference type="InterPro" id="IPR036875">
    <property type="entry name" value="Znf_CCHC_sf"/>
</dbReference>
<protein>
    <recommendedName>
        <fullName evidence="5">Reverse transcriptase</fullName>
    </recommendedName>
</protein>
<evidence type="ECO:0000313" key="3">
    <source>
        <dbReference type="EMBL" id="CAK1603426.1"/>
    </source>
</evidence>
<feature type="compositionally biased region" description="Basic and acidic residues" evidence="1">
    <location>
        <begin position="51"/>
        <end position="66"/>
    </location>
</feature>
<proteinExistence type="predicted"/>
<dbReference type="EMBL" id="CAVLGL010000148">
    <property type="protein sequence ID" value="CAK1603426.1"/>
    <property type="molecule type" value="Genomic_DNA"/>
</dbReference>
<dbReference type="AlphaFoldDB" id="A0AAV1KRR8"/>
<dbReference type="SUPFAM" id="SSF57756">
    <property type="entry name" value="Retrovirus zinc finger-like domains"/>
    <property type="match status" value="1"/>
</dbReference>
<evidence type="ECO:0008006" key="5">
    <source>
        <dbReference type="Google" id="ProtNLM"/>
    </source>
</evidence>
<name>A0AAV1KRR8_9NEOP</name>
<dbReference type="GO" id="GO:0003676">
    <property type="term" value="F:nucleic acid binding"/>
    <property type="evidence" value="ECO:0007669"/>
    <property type="project" value="InterPro"/>
</dbReference>
<evidence type="ECO:0000256" key="1">
    <source>
        <dbReference type="SAM" id="MobiDB-lite"/>
    </source>
</evidence>
<evidence type="ECO:0000313" key="4">
    <source>
        <dbReference type="Proteomes" id="UP001314205"/>
    </source>
</evidence>
<organism evidence="2 4">
    <name type="scientific">Parnassius mnemosyne</name>
    <name type="common">clouded apollo</name>
    <dbReference type="NCBI Taxonomy" id="213953"/>
    <lineage>
        <taxon>Eukaryota</taxon>
        <taxon>Metazoa</taxon>
        <taxon>Ecdysozoa</taxon>
        <taxon>Arthropoda</taxon>
        <taxon>Hexapoda</taxon>
        <taxon>Insecta</taxon>
        <taxon>Pterygota</taxon>
        <taxon>Neoptera</taxon>
        <taxon>Endopterygota</taxon>
        <taxon>Lepidoptera</taxon>
        <taxon>Glossata</taxon>
        <taxon>Ditrysia</taxon>
        <taxon>Papilionoidea</taxon>
        <taxon>Papilionidae</taxon>
        <taxon>Parnassiinae</taxon>
        <taxon>Parnassini</taxon>
        <taxon>Parnassius</taxon>
        <taxon>Driopa</taxon>
    </lineage>
</organism>
<feature type="region of interest" description="Disordered" evidence="1">
    <location>
        <begin position="41"/>
        <end position="74"/>
    </location>
</feature>
<dbReference type="GO" id="GO:0008270">
    <property type="term" value="F:zinc ion binding"/>
    <property type="evidence" value="ECO:0007669"/>
    <property type="project" value="InterPro"/>
</dbReference>
<comment type="caution">
    <text evidence="2">The sequence shown here is derived from an EMBL/GenBank/DDBJ whole genome shotgun (WGS) entry which is preliminary data.</text>
</comment>
<accession>A0AAV1KRR8</accession>